<sequence length="126" mass="14770">MKKRESLVLDEKDDEAVHIFTELGMPKNMAKTLLYLSQVPECKSVDIEQCANMRQPEVSNTINELRKRGWIQKRDLKKKGKGRPVHIYKPTTNLSEILKTFEQEKLKEFEIVKKDISNLKNIIESR</sequence>
<organism evidence="2">
    <name type="scientific">marine sediment metagenome</name>
    <dbReference type="NCBI Taxonomy" id="412755"/>
    <lineage>
        <taxon>unclassified sequences</taxon>
        <taxon>metagenomes</taxon>
        <taxon>ecological metagenomes</taxon>
    </lineage>
</organism>
<dbReference type="Pfam" id="PF12802">
    <property type="entry name" value="MarR_2"/>
    <property type="match status" value="1"/>
</dbReference>
<gene>
    <name evidence="2" type="ORF">S01H1_62542</name>
</gene>
<protein>
    <recommendedName>
        <fullName evidence="1">HTH marR-type domain-containing protein</fullName>
    </recommendedName>
</protein>
<evidence type="ECO:0000313" key="2">
    <source>
        <dbReference type="EMBL" id="GAG41515.1"/>
    </source>
</evidence>
<dbReference type="SUPFAM" id="SSF46785">
    <property type="entry name" value="Winged helix' DNA-binding domain"/>
    <property type="match status" value="1"/>
</dbReference>
<dbReference type="InterPro" id="IPR000835">
    <property type="entry name" value="HTH_MarR-typ"/>
</dbReference>
<evidence type="ECO:0000259" key="1">
    <source>
        <dbReference type="Pfam" id="PF12802"/>
    </source>
</evidence>
<feature type="domain" description="HTH marR-type" evidence="1">
    <location>
        <begin position="31"/>
        <end position="75"/>
    </location>
</feature>
<dbReference type="EMBL" id="BARS01041085">
    <property type="protein sequence ID" value="GAG41515.1"/>
    <property type="molecule type" value="Genomic_DNA"/>
</dbReference>
<accession>X0XEL1</accession>
<dbReference type="Gene3D" id="1.10.10.10">
    <property type="entry name" value="Winged helix-like DNA-binding domain superfamily/Winged helix DNA-binding domain"/>
    <property type="match status" value="1"/>
</dbReference>
<dbReference type="PIRSF" id="PIRSF037373">
    <property type="entry name" value="UCP037373_trxn_reg"/>
    <property type="match status" value="1"/>
</dbReference>
<dbReference type="AlphaFoldDB" id="X0XEL1"/>
<proteinExistence type="predicted"/>
<comment type="caution">
    <text evidence="2">The sequence shown here is derived from an EMBL/GenBank/DDBJ whole genome shotgun (WGS) entry which is preliminary data.</text>
</comment>
<name>X0XEL1_9ZZZZ</name>
<dbReference type="GO" id="GO:0003700">
    <property type="term" value="F:DNA-binding transcription factor activity"/>
    <property type="evidence" value="ECO:0007669"/>
    <property type="project" value="InterPro"/>
</dbReference>
<dbReference type="InterPro" id="IPR036390">
    <property type="entry name" value="WH_DNA-bd_sf"/>
</dbReference>
<dbReference type="InterPro" id="IPR017185">
    <property type="entry name" value="UCP037373_trxn_reg"/>
</dbReference>
<dbReference type="InterPro" id="IPR036388">
    <property type="entry name" value="WH-like_DNA-bd_sf"/>
</dbReference>
<reference evidence="2" key="1">
    <citation type="journal article" date="2014" name="Front. Microbiol.">
        <title>High frequency of phylogenetically diverse reductive dehalogenase-homologous genes in deep subseafloor sedimentary metagenomes.</title>
        <authorList>
            <person name="Kawai M."/>
            <person name="Futagami T."/>
            <person name="Toyoda A."/>
            <person name="Takaki Y."/>
            <person name="Nishi S."/>
            <person name="Hori S."/>
            <person name="Arai W."/>
            <person name="Tsubouchi T."/>
            <person name="Morono Y."/>
            <person name="Uchiyama I."/>
            <person name="Ito T."/>
            <person name="Fujiyama A."/>
            <person name="Inagaki F."/>
            <person name="Takami H."/>
        </authorList>
    </citation>
    <scope>NUCLEOTIDE SEQUENCE</scope>
    <source>
        <strain evidence="2">Expedition CK06-06</strain>
    </source>
</reference>